<accession>A0ABS2MTU5</accession>
<feature type="non-terminal residue" evidence="1">
    <location>
        <position position="1"/>
    </location>
</feature>
<dbReference type="EMBL" id="JAFBDT010000030">
    <property type="protein sequence ID" value="MBM7562797.1"/>
    <property type="molecule type" value="Genomic_DNA"/>
</dbReference>
<keyword evidence="2" id="KW-1185">Reference proteome</keyword>
<protein>
    <submittedName>
        <fullName evidence="1">Transposase</fullName>
    </submittedName>
</protein>
<dbReference type="Proteomes" id="UP000767854">
    <property type="component" value="Unassembled WGS sequence"/>
</dbReference>
<comment type="caution">
    <text evidence="1">The sequence shown here is derived from an EMBL/GenBank/DDBJ whole genome shotgun (WGS) entry which is preliminary data.</text>
</comment>
<sequence>GLIVDRDYNASINIRNEGMRILSA</sequence>
<evidence type="ECO:0000313" key="2">
    <source>
        <dbReference type="Proteomes" id="UP000767854"/>
    </source>
</evidence>
<name>A0ABS2MTU5_9FIRM</name>
<evidence type="ECO:0000313" key="1">
    <source>
        <dbReference type="EMBL" id="MBM7562797.1"/>
    </source>
</evidence>
<reference evidence="1 2" key="1">
    <citation type="submission" date="2021-01" db="EMBL/GenBank/DDBJ databases">
        <title>Genomic Encyclopedia of Type Strains, Phase IV (KMG-IV): sequencing the most valuable type-strain genomes for metagenomic binning, comparative biology and taxonomic classification.</title>
        <authorList>
            <person name="Goeker M."/>
        </authorList>
    </citation>
    <scope>NUCLEOTIDE SEQUENCE [LARGE SCALE GENOMIC DNA]</scope>
    <source>
        <strain evidence="1 2">DSM 24436</strain>
    </source>
</reference>
<gene>
    <name evidence="1" type="ORF">JOC49_002358</name>
</gene>
<proteinExistence type="predicted"/>
<organism evidence="1 2">
    <name type="scientific">Fusibacter tunisiensis</name>
    <dbReference type="NCBI Taxonomy" id="1008308"/>
    <lineage>
        <taxon>Bacteria</taxon>
        <taxon>Bacillati</taxon>
        <taxon>Bacillota</taxon>
        <taxon>Clostridia</taxon>
        <taxon>Eubacteriales</taxon>
        <taxon>Eubacteriales Family XII. Incertae Sedis</taxon>
        <taxon>Fusibacter</taxon>
    </lineage>
</organism>